<dbReference type="NCBIfam" id="TIGR00879">
    <property type="entry name" value="SP"/>
    <property type="match status" value="1"/>
</dbReference>
<evidence type="ECO:0000256" key="5">
    <source>
        <dbReference type="ARBA" id="ARBA00022989"/>
    </source>
</evidence>
<dbReference type="PROSITE" id="PS50850">
    <property type="entry name" value="MFS"/>
    <property type="match status" value="1"/>
</dbReference>
<keyword evidence="5 8" id="KW-1133">Transmembrane helix</keyword>
<evidence type="ECO:0000256" key="2">
    <source>
        <dbReference type="ARBA" id="ARBA00010992"/>
    </source>
</evidence>
<dbReference type="PANTHER" id="PTHR48022:SF64">
    <property type="entry name" value="MAJOR FACILITATOR SUPERFAMILY (MFS) PROFILE DOMAIN-CONTAINING PROTEIN"/>
    <property type="match status" value="1"/>
</dbReference>
<feature type="transmembrane region" description="Helical" evidence="8">
    <location>
        <begin position="85"/>
        <end position="104"/>
    </location>
</feature>
<keyword evidence="6 8" id="KW-0472">Membrane</keyword>
<dbReference type="InterPro" id="IPR020846">
    <property type="entry name" value="MFS_dom"/>
</dbReference>
<reference evidence="10" key="1">
    <citation type="submission" date="2022-11" db="EMBL/GenBank/DDBJ databases">
        <authorList>
            <person name="Petersen C."/>
        </authorList>
    </citation>
    <scope>NUCLEOTIDE SEQUENCE</scope>
    <source>
        <strain evidence="10">IBT 21917</strain>
    </source>
</reference>
<dbReference type="AlphaFoldDB" id="A0A9W9HLW5"/>
<dbReference type="Pfam" id="PF00083">
    <property type="entry name" value="Sugar_tr"/>
    <property type="match status" value="1"/>
</dbReference>
<feature type="transmembrane region" description="Helical" evidence="8">
    <location>
        <begin position="145"/>
        <end position="169"/>
    </location>
</feature>
<evidence type="ECO:0000259" key="9">
    <source>
        <dbReference type="PROSITE" id="PS50850"/>
    </source>
</evidence>
<protein>
    <recommendedName>
        <fullName evidence="9">Major facilitator superfamily (MFS) profile domain-containing protein</fullName>
    </recommendedName>
</protein>
<comment type="similarity">
    <text evidence="2 7">Belongs to the major facilitator superfamily. Sugar transporter (TC 2.A.1.1) family.</text>
</comment>
<dbReference type="InterPro" id="IPR036259">
    <property type="entry name" value="MFS_trans_sf"/>
</dbReference>
<dbReference type="InterPro" id="IPR005828">
    <property type="entry name" value="MFS_sugar_transport-like"/>
</dbReference>
<feature type="domain" description="Major facilitator superfamily (MFS) profile" evidence="9">
    <location>
        <begin position="17"/>
        <end position="455"/>
    </location>
</feature>
<feature type="transmembrane region" description="Helical" evidence="8">
    <location>
        <begin position="175"/>
        <end position="196"/>
    </location>
</feature>
<keyword evidence="3 7" id="KW-0813">Transport</keyword>
<dbReference type="OrthoDB" id="6133115at2759"/>
<evidence type="ECO:0000256" key="4">
    <source>
        <dbReference type="ARBA" id="ARBA00022692"/>
    </source>
</evidence>
<evidence type="ECO:0000313" key="10">
    <source>
        <dbReference type="EMBL" id="KAJ5151877.1"/>
    </source>
</evidence>
<keyword evidence="4 8" id="KW-0812">Transmembrane</keyword>
<dbReference type="GO" id="GO:0016020">
    <property type="term" value="C:membrane"/>
    <property type="evidence" value="ECO:0007669"/>
    <property type="project" value="UniProtKB-SubCell"/>
</dbReference>
<feature type="transmembrane region" description="Helical" evidence="8">
    <location>
        <begin position="432"/>
        <end position="451"/>
    </location>
</feature>
<evidence type="ECO:0000313" key="11">
    <source>
        <dbReference type="Proteomes" id="UP001146351"/>
    </source>
</evidence>
<dbReference type="FunFam" id="1.20.1250.20:FF:000134">
    <property type="entry name" value="MFS sugar transporter protein"/>
    <property type="match status" value="1"/>
</dbReference>
<feature type="transmembrane region" description="Helical" evidence="8">
    <location>
        <begin position="55"/>
        <end position="78"/>
    </location>
</feature>
<evidence type="ECO:0000256" key="7">
    <source>
        <dbReference type="RuleBase" id="RU003346"/>
    </source>
</evidence>
<keyword evidence="11" id="KW-1185">Reference proteome</keyword>
<gene>
    <name evidence="10" type="ORF">N7492_010172</name>
</gene>
<feature type="transmembrane region" description="Helical" evidence="8">
    <location>
        <begin position="402"/>
        <end position="420"/>
    </location>
</feature>
<dbReference type="PROSITE" id="PS00217">
    <property type="entry name" value="SUGAR_TRANSPORT_2"/>
    <property type="match status" value="1"/>
</dbReference>
<accession>A0A9W9HLW5</accession>
<dbReference type="PROSITE" id="PS00216">
    <property type="entry name" value="SUGAR_TRANSPORT_1"/>
    <property type="match status" value="1"/>
</dbReference>
<evidence type="ECO:0000256" key="3">
    <source>
        <dbReference type="ARBA" id="ARBA00022448"/>
    </source>
</evidence>
<feature type="transmembrane region" description="Helical" evidence="8">
    <location>
        <begin position="360"/>
        <end position="381"/>
    </location>
</feature>
<reference evidence="10" key="2">
    <citation type="journal article" date="2023" name="IMA Fungus">
        <title>Comparative genomic study of the Penicillium genus elucidates a diverse pangenome and 15 lateral gene transfer events.</title>
        <authorList>
            <person name="Petersen C."/>
            <person name="Sorensen T."/>
            <person name="Nielsen M.R."/>
            <person name="Sondergaard T.E."/>
            <person name="Sorensen J.L."/>
            <person name="Fitzpatrick D.A."/>
            <person name="Frisvad J.C."/>
            <person name="Nielsen K.L."/>
        </authorList>
    </citation>
    <scope>NUCLEOTIDE SEQUENCE</scope>
    <source>
        <strain evidence="10">IBT 21917</strain>
    </source>
</reference>
<sequence length="500" mass="55239">MFSHFTRDAGLCKLNLGIALMLSASSTSGYNASQINSLLVLPEFSKYLARLDSNTTGLIIAAVSLGSFLAFIPAAYVSDLLGRRVCVTMGASMAITAAIVQFTVHNHWVFFAARTLTGMALGMSQTGAPLLIAETAHPRQRRTLTGLYNSLWFSGSITASAITFATLSIHNEWSWRIPCLLQMFYPCLQLVGVLAMPESPRWLVAKGRKTEALEMLTRYHANGNPDSTLVDEEFDQICKSINAETHSSSASRWTSFLKTKGDVHRLMICIALGFMQEWTGNGVTSYYLAPILDSVGITKAAHQAAVNMSLQIWNLVFAVSGASVSDKYGRRVLWLSATTLMLIFLSASTLMAGLFTEMHIFEAGIAVVPMLFLFCSAYDFAYMPLFIAYPAEILPFQLRAKGLAITLTMDGLACFFNQYVNPVAFAALKWRYFSVYIGMMCMALVIVYFFFPETQGRSLEEVARIFERKKSKPEDRPVDGQVESPADSVDFEKVSFGLKV</sequence>
<dbReference type="SUPFAM" id="SSF103473">
    <property type="entry name" value="MFS general substrate transporter"/>
    <property type="match status" value="1"/>
</dbReference>
<name>A0A9W9HLW5_9EURO</name>
<dbReference type="InterPro" id="IPR005829">
    <property type="entry name" value="Sugar_transporter_CS"/>
</dbReference>
<comment type="caution">
    <text evidence="10">The sequence shown here is derived from an EMBL/GenBank/DDBJ whole genome shotgun (WGS) entry which is preliminary data.</text>
</comment>
<evidence type="ECO:0000256" key="1">
    <source>
        <dbReference type="ARBA" id="ARBA00004141"/>
    </source>
</evidence>
<dbReference type="Proteomes" id="UP001146351">
    <property type="component" value="Unassembled WGS sequence"/>
</dbReference>
<dbReference type="GO" id="GO:0005351">
    <property type="term" value="F:carbohydrate:proton symporter activity"/>
    <property type="evidence" value="ECO:0007669"/>
    <property type="project" value="TreeGrafter"/>
</dbReference>
<comment type="subcellular location">
    <subcellularLocation>
        <location evidence="1">Membrane</location>
        <topology evidence="1">Multi-pass membrane protein</topology>
    </subcellularLocation>
</comment>
<organism evidence="10 11">
    <name type="scientific">Penicillium capsulatum</name>
    <dbReference type="NCBI Taxonomy" id="69766"/>
    <lineage>
        <taxon>Eukaryota</taxon>
        <taxon>Fungi</taxon>
        <taxon>Dikarya</taxon>
        <taxon>Ascomycota</taxon>
        <taxon>Pezizomycotina</taxon>
        <taxon>Eurotiomycetes</taxon>
        <taxon>Eurotiomycetidae</taxon>
        <taxon>Eurotiales</taxon>
        <taxon>Aspergillaceae</taxon>
        <taxon>Penicillium</taxon>
    </lineage>
</organism>
<dbReference type="InterPro" id="IPR050360">
    <property type="entry name" value="MFS_Sugar_Transporters"/>
</dbReference>
<evidence type="ECO:0000256" key="6">
    <source>
        <dbReference type="ARBA" id="ARBA00023136"/>
    </source>
</evidence>
<feature type="transmembrane region" description="Helical" evidence="8">
    <location>
        <begin position="332"/>
        <end position="354"/>
    </location>
</feature>
<dbReference type="InterPro" id="IPR003663">
    <property type="entry name" value="Sugar/inositol_transpt"/>
</dbReference>
<proteinExistence type="inferred from homology"/>
<dbReference type="PANTHER" id="PTHR48022">
    <property type="entry name" value="PLASTIDIC GLUCOSE TRANSPORTER 4"/>
    <property type="match status" value="1"/>
</dbReference>
<evidence type="ECO:0000256" key="8">
    <source>
        <dbReference type="SAM" id="Phobius"/>
    </source>
</evidence>
<dbReference type="EMBL" id="JAPQKO010000008">
    <property type="protein sequence ID" value="KAJ5151877.1"/>
    <property type="molecule type" value="Genomic_DNA"/>
</dbReference>
<dbReference type="Gene3D" id="1.20.1250.20">
    <property type="entry name" value="MFS general substrate transporter like domains"/>
    <property type="match status" value="1"/>
</dbReference>